<keyword evidence="1" id="KW-1133">Transmembrane helix</keyword>
<comment type="caution">
    <text evidence="2">The sequence shown here is derived from an EMBL/GenBank/DDBJ whole genome shotgun (WGS) entry which is preliminary data.</text>
</comment>
<keyword evidence="3" id="KW-1185">Reference proteome</keyword>
<dbReference type="EMBL" id="SOBT01000008">
    <property type="protein sequence ID" value="TDU31031.1"/>
    <property type="molecule type" value="Genomic_DNA"/>
</dbReference>
<proteinExistence type="predicted"/>
<feature type="transmembrane region" description="Helical" evidence="1">
    <location>
        <begin position="12"/>
        <end position="35"/>
    </location>
</feature>
<accession>A0A4S3K1K6</accession>
<dbReference type="OrthoDB" id="5741666at2"/>
<feature type="transmembrane region" description="Helical" evidence="1">
    <location>
        <begin position="124"/>
        <end position="149"/>
    </location>
</feature>
<dbReference type="Proteomes" id="UP000295341">
    <property type="component" value="Unassembled WGS sequence"/>
</dbReference>
<feature type="transmembrane region" description="Helical" evidence="1">
    <location>
        <begin position="93"/>
        <end position="112"/>
    </location>
</feature>
<keyword evidence="1" id="KW-0472">Membrane</keyword>
<dbReference type="AlphaFoldDB" id="A0A4S3K1K6"/>
<feature type="transmembrane region" description="Helical" evidence="1">
    <location>
        <begin position="64"/>
        <end position="81"/>
    </location>
</feature>
<dbReference type="RefSeq" id="WP_133879656.1">
    <property type="nucleotide sequence ID" value="NZ_MWIN01000022.1"/>
</dbReference>
<evidence type="ECO:0000256" key="1">
    <source>
        <dbReference type="SAM" id="Phobius"/>
    </source>
</evidence>
<evidence type="ECO:0000313" key="2">
    <source>
        <dbReference type="EMBL" id="TDU31031.1"/>
    </source>
</evidence>
<reference evidence="2 3" key="1">
    <citation type="submission" date="2019-03" db="EMBL/GenBank/DDBJ databases">
        <title>Genomic Encyclopedia of Type Strains, Phase IV (KMG-IV): sequencing the most valuable type-strain genomes for metagenomic binning, comparative biology and taxonomic classification.</title>
        <authorList>
            <person name="Goeker M."/>
        </authorList>
    </citation>
    <scope>NUCLEOTIDE SEQUENCE [LARGE SCALE GENOMIC DNA]</scope>
    <source>
        <strain evidence="2 3">DSM 26377</strain>
    </source>
</reference>
<evidence type="ECO:0008006" key="4">
    <source>
        <dbReference type="Google" id="ProtNLM"/>
    </source>
</evidence>
<name>A0A4S3K1K6_9GAMM</name>
<sequence>MEHEIKDTQRLLVGSGALLLLFAGLAGFGFLFFLLGKIELWPFLYIEYQMPGSLKAWRMTHLEGVINGLIQWIFALMLPLLPFAAKTLRRMSLGFISIGWLFTVASLFDAIFPNSRGLAFGGEITNTIAFLMFYFGILVLIVILIAIAWRTLVGGRGGRG</sequence>
<dbReference type="InterPro" id="IPR058965">
    <property type="entry name" value="SOI/HabA-like"/>
</dbReference>
<protein>
    <recommendedName>
        <fullName evidence="4">Styrene-oxide isomerase</fullName>
    </recommendedName>
</protein>
<keyword evidence="1" id="KW-0812">Transmembrane</keyword>
<gene>
    <name evidence="2" type="ORF">DFR24_0389</name>
</gene>
<evidence type="ECO:0000313" key="3">
    <source>
        <dbReference type="Proteomes" id="UP000295341"/>
    </source>
</evidence>
<dbReference type="Pfam" id="PF26512">
    <property type="entry name" value="SOI"/>
    <property type="match status" value="1"/>
</dbReference>
<organism evidence="2 3">
    <name type="scientific">Panacagrimonas perspica</name>
    <dbReference type="NCBI Taxonomy" id="381431"/>
    <lineage>
        <taxon>Bacteria</taxon>
        <taxon>Pseudomonadati</taxon>
        <taxon>Pseudomonadota</taxon>
        <taxon>Gammaproteobacteria</taxon>
        <taxon>Nevskiales</taxon>
        <taxon>Nevskiaceae</taxon>
        <taxon>Panacagrimonas</taxon>
    </lineage>
</organism>